<sequence>MSSPDGLSIDQTFDWHRVHIPQIPYALFSNDDNSKTVINWSSLGTSIHRCVHYVKEKIIECTIGEPTEKPIVVGILANSDALTYLAMFQARLYLTHPKEGRPILPFLTSPRNSPPAASHLLKEVGVKYLWVTDGPMKDIAEKALKISDGCEVYELDGHDFTAPGEYDNDPIPSDILSPFGQRKASGIILAVRSPYTALNPLSPESFLQSIVNDECQTTWSSDPKAVEILQKMRYIVWSGGPLSQKAGESLYKQNVPIVTQHGTTEFGSVCVLPEKPIPEGFEWFRLGKDIAPVFSPLEDNPNAFKLCFKQTDNFVLTTTNTTIDGTLAYDSNDIVEKHPVDPTLIRIIGRFDDQIMLSTGEKTNPFPLEKIMERDENIQCAVMFGRGRQSNGVLILPKSYDEVKRLGLEGPAVEAANTLAPAHSRIFEEKTVKKGLTLKLYDQEIEDIYKAFDESVKTDVPISKGLYPNGRLTEEESLTFVRNVVKSILKQAKNIRDADDIFLLGSDSLQATFIKNTLLHALKQVAPLSDVRKLPPNFVYQFPIINGLAQYLAKVSRPGVSNNTSDPSIERKGRLDNLVHKYTQNWPVHKPQRIAKDEVVLLTGSTGGLGSQLLAQLVQLPSVTRIYAFNRKSSKLSYDRHLEVFKDRANDIDLLRSPKIVFVEGDTSIKGFEISAELFSEIQSTITTIIHNGMPGNSPLTSPPTLLFTSTVGIIKDWLGVPSIPELPTTDIDTINTSGYAESKWVSERILLTAEEQTTLKPVIIRVGQLSGGINGNWNMREWFPALIRGSQVVGVRLIRSTSHSGIDYYRTAIRYNRIGSPRSSTWNDIIKHASETLELPVIPYEERLNRLEKSPRTDLALKTNQALHLLDFYRAGIPPEGKKAAEDGESMGIATYETSRTCSVTHSLDNAHLPALGKEEVNRWIGYWDGKGFLD</sequence>
<dbReference type="EMBL" id="BPWL01000001">
    <property type="protein sequence ID" value="GJJ06110.1"/>
    <property type="molecule type" value="Genomic_DNA"/>
</dbReference>
<reference evidence="4" key="1">
    <citation type="submission" date="2021-10" db="EMBL/GenBank/DDBJ databases">
        <title>De novo Genome Assembly of Clathrus columnatus (Basidiomycota, Fungi) Using Illumina and Nanopore Sequence Data.</title>
        <authorList>
            <person name="Ogiso-Tanaka E."/>
            <person name="Itagaki H."/>
            <person name="Hosoya T."/>
            <person name="Hosaka K."/>
        </authorList>
    </citation>
    <scope>NUCLEOTIDE SEQUENCE</scope>
    <source>
        <strain evidence="4">MO-923</strain>
    </source>
</reference>
<dbReference type="InterPro" id="IPR013120">
    <property type="entry name" value="FAR_NAD-bd"/>
</dbReference>
<dbReference type="InterPro" id="IPR051414">
    <property type="entry name" value="Adenylate-forming_Reductase"/>
</dbReference>
<protein>
    <recommendedName>
        <fullName evidence="3">Thioester reductase (TE) domain-containing protein</fullName>
    </recommendedName>
</protein>
<dbReference type="PANTHER" id="PTHR43439:SF2">
    <property type="entry name" value="ENZYME, PUTATIVE (JCVI)-RELATED"/>
    <property type="match status" value="1"/>
</dbReference>
<accession>A0AAV4ZZE7</accession>
<dbReference type="SUPFAM" id="SSF56801">
    <property type="entry name" value="Acetyl-CoA synthetase-like"/>
    <property type="match status" value="1"/>
</dbReference>
<feature type="domain" description="Thioester reductase (TE)" evidence="3">
    <location>
        <begin position="602"/>
        <end position="693"/>
    </location>
</feature>
<evidence type="ECO:0000313" key="5">
    <source>
        <dbReference type="Proteomes" id="UP001050691"/>
    </source>
</evidence>
<keyword evidence="5" id="KW-1185">Reference proteome</keyword>
<evidence type="ECO:0000256" key="1">
    <source>
        <dbReference type="ARBA" id="ARBA00022450"/>
    </source>
</evidence>
<gene>
    <name evidence="4" type="ORF">Clacol_000299</name>
</gene>
<dbReference type="SUPFAM" id="SSF51735">
    <property type="entry name" value="NAD(P)-binding Rossmann-fold domains"/>
    <property type="match status" value="1"/>
</dbReference>
<dbReference type="PANTHER" id="PTHR43439">
    <property type="entry name" value="PHENYLACETATE-COENZYME A LIGASE"/>
    <property type="match status" value="1"/>
</dbReference>
<evidence type="ECO:0000259" key="3">
    <source>
        <dbReference type="Pfam" id="PF07993"/>
    </source>
</evidence>
<organism evidence="4 5">
    <name type="scientific">Clathrus columnatus</name>
    <dbReference type="NCBI Taxonomy" id="1419009"/>
    <lineage>
        <taxon>Eukaryota</taxon>
        <taxon>Fungi</taxon>
        <taxon>Dikarya</taxon>
        <taxon>Basidiomycota</taxon>
        <taxon>Agaricomycotina</taxon>
        <taxon>Agaricomycetes</taxon>
        <taxon>Phallomycetidae</taxon>
        <taxon>Phallales</taxon>
        <taxon>Clathraceae</taxon>
        <taxon>Clathrus</taxon>
    </lineage>
</organism>
<name>A0AAV4ZZE7_9AGAM</name>
<dbReference type="InterPro" id="IPR036291">
    <property type="entry name" value="NAD(P)-bd_dom_sf"/>
</dbReference>
<evidence type="ECO:0000256" key="2">
    <source>
        <dbReference type="ARBA" id="ARBA00022553"/>
    </source>
</evidence>
<dbReference type="Gene3D" id="3.40.50.720">
    <property type="entry name" value="NAD(P)-binding Rossmann-like Domain"/>
    <property type="match status" value="2"/>
</dbReference>
<dbReference type="Pfam" id="PF23562">
    <property type="entry name" value="AMP-binding_C_3"/>
    <property type="match status" value="1"/>
</dbReference>
<keyword evidence="2" id="KW-0597">Phosphoprotein</keyword>
<proteinExistence type="predicted"/>
<dbReference type="AlphaFoldDB" id="A0AAV4ZZE7"/>
<dbReference type="Pfam" id="PF07993">
    <property type="entry name" value="NAD_binding_4"/>
    <property type="match status" value="1"/>
</dbReference>
<comment type="caution">
    <text evidence="4">The sequence shown here is derived from an EMBL/GenBank/DDBJ whole genome shotgun (WGS) entry which is preliminary data.</text>
</comment>
<dbReference type="Proteomes" id="UP001050691">
    <property type="component" value="Unassembled WGS sequence"/>
</dbReference>
<evidence type="ECO:0000313" key="4">
    <source>
        <dbReference type="EMBL" id="GJJ06110.1"/>
    </source>
</evidence>
<keyword evidence="1" id="KW-0596">Phosphopantetheine</keyword>